<name>M2Y5L5_GALSU</name>
<evidence type="ECO:0000259" key="10">
    <source>
        <dbReference type="SMART" id="SM00905"/>
    </source>
</evidence>
<evidence type="ECO:0000256" key="9">
    <source>
        <dbReference type="ARBA" id="ARBA00063311"/>
    </source>
</evidence>
<dbReference type="STRING" id="130081.M2Y5L5"/>
<comment type="pathway">
    <text evidence="2">Cofactor biosynthesis; tetrahydrofolate biosynthesis; 2-amino-4-hydroxy-6-hydroxymethyl-7,8-dihydropteridine diphosphate from 7,8-dihydroneopterin triphosphate: step 3/4.</text>
</comment>
<dbReference type="GO" id="GO:0004150">
    <property type="term" value="F:dihydroneopterin aldolase activity"/>
    <property type="evidence" value="ECO:0007669"/>
    <property type="project" value="UniProtKB-EC"/>
</dbReference>
<dbReference type="PANTHER" id="PTHR42844">
    <property type="entry name" value="DIHYDRONEOPTERIN ALDOLASE 1-RELATED"/>
    <property type="match status" value="1"/>
</dbReference>
<dbReference type="GeneID" id="17089817"/>
<evidence type="ECO:0000256" key="8">
    <source>
        <dbReference type="ARBA" id="ARBA00055579"/>
    </source>
</evidence>
<evidence type="ECO:0000313" key="11">
    <source>
        <dbReference type="EMBL" id="EME31144.1"/>
    </source>
</evidence>
<dbReference type="Gene3D" id="3.30.1130.10">
    <property type="match status" value="1"/>
</dbReference>
<comment type="catalytic activity">
    <reaction evidence="1">
        <text>7,8-dihydroneopterin = 6-hydroxymethyl-7,8-dihydropterin + glycolaldehyde</text>
        <dbReference type="Rhea" id="RHEA:10540"/>
        <dbReference type="ChEBI" id="CHEBI:17001"/>
        <dbReference type="ChEBI" id="CHEBI:17071"/>
        <dbReference type="ChEBI" id="CHEBI:44841"/>
        <dbReference type="EC" id="4.1.2.25"/>
    </reaction>
</comment>
<dbReference type="InterPro" id="IPR006156">
    <property type="entry name" value="Dihydroneopterin_aldolase"/>
</dbReference>
<evidence type="ECO:0000256" key="6">
    <source>
        <dbReference type="ARBA" id="ARBA00023239"/>
    </source>
</evidence>
<evidence type="ECO:0000256" key="7">
    <source>
        <dbReference type="ARBA" id="ARBA00032903"/>
    </source>
</evidence>
<evidence type="ECO:0000313" key="12">
    <source>
        <dbReference type="Proteomes" id="UP000030680"/>
    </source>
</evidence>
<dbReference type="FunFam" id="3.30.1130.10:FF:000003">
    <property type="entry name" value="7,8-dihydroneopterin aldolase"/>
    <property type="match status" value="1"/>
</dbReference>
<dbReference type="PANTHER" id="PTHR42844:SF1">
    <property type="entry name" value="DIHYDRONEOPTERIN ALDOLASE 1-RELATED"/>
    <property type="match status" value="1"/>
</dbReference>
<evidence type="ECO:0000256" key="3">
    <source>
        <dbReference type="ARBA" id="ARBA00005708"/>
    </source>
</evidence>
<sequence>MPYYAFEYSLDSNWTIPVFSYAGYKNFNYSVVSVSTIPSAGESIFFISEFSIDSTSQNYLLTVLGNEMFYVYLNGEFVEAQQYPIYINRSISISSGGKLRLAAQVVSSAVHKPFLYVKMIGQQDGKYYLHSTSNPSAWNWYVNEAKAVPGMINITMAMETRELYEVGTTGVSVFNTSYSHDRWPVAQTHNFYKLFSEEIQVIGPGEDRQPFGTYFVFSQFEIDTTGSYKVTLRAEDGAYVYLDSKRFATIVKSDNLTSYTTTLTSGTHVLVAQVMNNGQGNLEVLPNGSGLGYTGFLCRILSFSITEWLSLNKASAFPHQQMYLSDYYHFEVLFAIAILSKLSSSWGRFLSCHSYSIMRDKVLLSGMTFFGRHGVAKAENELGQKFEVDIEISADLKQAGNTDRLEHTINYAEVYYLVKHIVEGEPHKLIESVAEDVAKRILSQYERAMDIRVRVMKPAVAVPGMVKGLGVEIYRSRQDFLSNKSNSMTTNEEISS</sequence>
<keyword evidence="6 11" id="KW-0456">Lyase</keyword>
<dbReference type="GO" id="GO:0046656">
    <property type="term" value="P:folic acid biosynthetic process"/>
    <property type="evidence" value="ECO:0007669"/>
    <property type="project" value="UniProtKB-KW"/>
</dbReference>
<evidence type="ECO:0000256" key="1">
    <source>
        <dbReference type="ARBA" id="ARBA00001353"/>
    </source>
</evidence>
<evidence type="ECO:0000256" key="2">
    <source>
        <dbReference type="ARBA" id="ARBA00005013"/>
    </source>
</evidence>
<dbReference type="GO" id="GO:0005737">
    <property type="term" value="C:cytoplasm"/>
    <property type="evidence" value="ECO:0007669"/>
    <property type="project" value="TreeGrafter"/>
</dbReference>
<dbReference type="NCBIfam" id="TIGR00525">
    <property type="entry name" value="folB"/>
    <property type="match status" value="1"/>
</dbReference>
<proteinExistence type="inferred from homology"/>
<reference evidence="12" key="1">
    <citation type="journal article" date="2013" name="Science">
        <title>Gene transfer from bacteria and archaea facilitated evolution of an extremophilic eukaryote.</title>
        <authorList>
            <person name="Schonknecht G."/>
            <person name="Chen W.H."/>
            <person name="Ternes C.M."/>
            <person name="Barbier G.G."/>
            <person name="Shrestha R.P."/>
            <person name="Stanke M."/>
            <person name="Brautigam A."/>
            <person name="Baker B.J."/>
            <person name="Banfield J.F."/>
            <person name="Garavito R.M."/>
            <person name="Carr K."/>
            <person name="Wilkerson C."/>
            <person name="Rensing S.A."/>
            <person name="Gagneul D."/>
            <person name="Dickenson N.E."/>
            <person name="Oesterhelt C."/>
            <person name="Lercher M.J."/>
            <person name="Weber A.P."/>
        </authorList>
    </citation>
    <scope>NUCLEOTIDE SEQUENCE [LARGE SCALE GENOMIC DNA]</scope>
    <source>
        <strain evidence="12">074W</strain>
    </source>
</reference>
<dbReference type="NCBIfam" id="TIGR00526">
    <property type="entry name" value="folB_dom"/>
    <property type="match status" value="1"/>
</dbReference>
<protein>
    <recommendedName>
        <fullName evidence="4">dihydroneopterin aldolase</fullName>
        <ecNumber evidence="4">4.1.2.25</ecNumber>
    </recommendedName>
    <alternativeName>
        <fullName evidence="7">7,8-dihydroneopterin aldolase</fullName>
    </alternativeName>
</protein>
<comment type="subunit">
    <text evidence="9">Homooctamer. Forms a hollow cylinder assembled from two ring-shaped tetramers.</text>
</comment>
<dbReference type="CDD" id="cd00534">
    <property type="entry name" value="DHNA_DHNTPE"/>
    <property type="match status" value="1"/>
</dbReference>
<dbReference type="AlphaFoldDB" id="M2Y5L5"/>
<comment type="function">
    <text evidence="8">Catalyzes the conversion of 7,8-dihydroneopterin into 6-hydroxymethyl-7,8-dihydropterin, a biosynthetic precursor of the vitamin tetrahydrofolate. Can use L-threo-dihydroneopterin and D-erythro-dihydroneopterin as substrates for the formation of 6-hydroxymethyldihydropterin, but it can also catalyze the epimerization of carbon 2' of dihydroneopterin and dihydromonapterin.</text>
</comment>
<dbReference type="Proteomes" id="UP000030680">
    <property type="component" value="Unassembled WGS sequence"/>
</dbReference>
<evidence type="ECO:0000256" key="4">
    <source>
        <dbReference type="ARBA" id="ARBA00013043"/>
    </source>
</evidence>
<dbReference type="RefSeq" id="XP_005707664.1">
    <property type="nucleotide sequence ID" value="XM_005707607.1"/>
</dbReference>
<dbReference type="SMART" id="SM00905">
    <property type="entry name" value="FolB"/>
    <property type="match status" value="1"/>
</dbReference>
<keyword evidence="5" id="KW-0289">Folate biosynthesis</keyword>
<dbReference type="EMBL" id="KB454494">
    <property type="protein sequence ID" value="EME31144.1"/>
    <property type="molecule type" value="Genomic_DNA"/>
</dbReference>
<comment type="similarity">
    <text evidence="3">Belongs to the DHNA family.</text>
</comment>
<dbReference type="Pfam" id="PF02152">
    <property type="entry name" value="FolB"/>
    <property type="match status" value="1"/>
</dbReference>
<evidence type="ECO:0000256" key="5">
    <source>
        <dbReference type="ARBA" id="ARBA00022909"/>
    </source>
</evidence>
<dbReference type="InterPro" id="IPR006157">
    <property type="entry name" value="FolB_dom"/>
</dbReference>
<dbReference type="EC" id="4.1.2.25" evidence="4"/>
<dbReference type="OrthoDB" id="1863886at2759"/>
<dbReference type="InterPro" id="IPR043133">
    <property type="entry name" value="GTP-CH-I_C/QueF"/>
</dbReference>
<accession>M2Y5L5</accession>
<dbReference type="Gramene" id="EME31144">
    <property type="protein sequence ID" value="EME31144"/>
    <property type="gene ID" value="Gasu_16400"/>
</dbReference>
<keyword evidence="12" id="KW-1185">Reference proteome</keyword>
<dbReference type="eggNOG" id="ENOG502RZV8">
    <property type="taxonomic scope" value="Eukaryota"/>
</dbReference>
<gene>
    <name evidence="11" type="ORF">Gasu_16400</name>
</gene>
<dbReference type="KEGG" id="gsl:Gasu_16400"/>
<organism evidence="11 12">
    <name type="scientific">Galdieria sulphuraria</name>
    <name type="common">Red alga</name>
    <dbReference type="NCBI Taxonomy" id="130081"/>
    <lineage>
        <taxon>Eukaryota</taxon>
        <taxon>Rhodophyta</taxon>
        <taxon>Bangiophyceae</taxon>
        <taxon>Galdieriales</taxon>
        <taxon>Galdieriaceae</taxon>
        <taxon>Galdieria</taxon>
    </lineage>
</organism>
<dbReference type="SUPFAM" id="SSF55620">
    <property type="entry name" value="Tetrahydrobiopterin biosynthesis enzymes-like"/>
    <property type="match status" value="1"/>
</dbReference>
<feature type="domain" description="Dihydroneopterin aldolase/epimerase" evidence="10">
    <location>
        <begin position="362"/>
        <end position="475"/>
    </location>
</feature>